<accession>A0ABU4VMA4</accession>
<keyword evidence="5" id="KW-1185">Reference proteome</keyword>
<keyword evidence="4" id="KW-0121">Carboxypeptidase</keyword>
<dbReference type="RefSeq" id="WP_319955117.1">
    <property type="nucleotide sequence ID" value="NZ_JAXAVX010000009.1"/>
</dbReference>
<feature type="domain" description="Peptidase M14" evidence="3">
    <location>
        <begin position="62"/>
        <end position="340"/>
    </location>
</feature>
<dbReference type="GO" id="GO:0004180">
    <property type="term" value="F:carboxypeptidase activity"/>
    <property type="evidence" value="ECO:0007669"/>
    <property type="project" value="UniProtKB-KW"/>
</dbReference>
<evidence type="ECO:0000313" key="4">
    <source>
        <dbReference type="EMBL" id="MDX8152966.1"/>
    </source>
</evidence>
<sequence>MPGRRTTTAARALAVALAAGAGLPALAAPARAATTAGTCPAVAGAARVPTPEAVLGRALRAGPTTPEETDRYLLALDAASPRIRTDVAGTTPGGRPLRYALVGDPAQLTDAALRRTTAAVARIRAGAVGPKAIAAAVRRPALTWIGGGVHANELSGPPALLESLAALATADDCPTRRALRGVLAVVQPDQNPDGHAAGTRTNAAGLDLNRDWFARTQPEAQARAALLRRFPPTVALDVHEQAGSAYFVPPYASPVLRGLPEATRRLADGPVGDAVARAVEGAGGVVARRTYDLLYPGYADTGTSLALGSGGMTLEQGSDPPLGVRIARHRAGVLGALRALGADPRGAVRAWADGQRAAVADGRAGRADAGRAPLHGWAIRTDVAGADALGLVASLRDLGVRARALRRATTLRRVDPVGPDGRASRRLPAGTVVVRADQPLRAWLEALLDRDAGEAGVAGEDTWSLPRLGGAWVAALRAPLPKRLALTGVPKAGSARAGARVRLSADSAAALGVALRALRRGTPVERTADGLTTTATPELVADARAARVALRPSAATGAPLRSPQVLLADDGARPLTGTPAQLPRGEQPAGWVRQGLERLGLAPRPTSAAALAGGVPAGTTHLVVGPGGEADLGPARSAMQAFVREGGTVVAVGTGGIGAARGLGLSRVGETAAPARDAVSVATATEAPLDAVAPGLRVVVAGEPRLQAPAGSRVPLRAADGRALDPSGAAGATAGLAGRPLVVDEELGAGHVLSVGFSPFFRSQSAGGARVLAALLLG</sequence>
<evidence type="ECO:0000259" key="3">
    <source>
        <dbReference type="PROSITE" id="PS52035"/>
    </source>
</evidence>
<feature type="chain" id="PRO_5045804563" evidence="2">
    <location>
        <begin position="28"/>
        <end position="778"/>
    </location>
</feature>
<dbReference type="Pfam" id="PF00246">
    <property type="entry name" value="Peptidase_M14"/>
    <property type="match status" value="1"/>
</dbReference>
<keyword evidence="2" id="KW-0732">Signal</keyword>
<dbReference type="EMBL" id="JAXAVX010000009">
    <property type="protein sequence ID" value="MDX8152966.1"/>
    <property type="molecule type" value="Genomic_DNA"/>
</dbReference>
<organism evidence="4 5">
    <name type="scientific">Patulibacter brassicae</name>
    <dbReference type="NCBI Taxonomy" id="1705717"/>
    <lineage>
        <taxon>Bacteria</taxon>
        <taxon>Bacillati</taxon>
        <taxon>Actinomycetota</taxon>
        <taxon>Thermoleophilia</taxon>
        <taxon>Solirubrobacterales</taxon>
        <taxon>Patulibacteraceae</taxon>
        <taxon>Patulibacter</taxon>
    </lineage>
</organism>
<reference evidence="4 5" key="1">
    <citation type="submission" date="2023-11" db="EMBL/GenBank/DDBJ databases">
        <authorList>
            <person name="Xu M."/>
            <person name="Jiang T."/>
        </authorList>
    </citation>
    <scope>NUCLEOTIDE SEQUENCE [LARGE SCALE GENOMIC DNA]</scope>
    <source>
        <strain evidence="4 5">SD</strain>
    </source>
</reference>
<feature type="signal peptide" evidence="2">
    <location>
        <begin position="1"/>
        <end position="27"/>
    </location>
</feature>
<dbReference type="SUPFAM" id="SSF53187">
    <property type="entry name" value="Zn-dependent exopeptidases"/>
    <property type="match status" value="1"/>
</dbReference>
<dbReference type="PROSITE" id="PS52035">
    <property type="entry name" value="PEPTIDASE_M14"/>
    <property type="match status" value="1"/>
</dbReference>
<comment type="similarity">
    <text evidence="1">Belongs to the peptidase M14 family.</text>
</comment>
<protein>
    <submittedName>
        <fullName evidence="4">M14 family zinc carboxypeptidase</fullName>
    </submittedName>
</protein>
<dbReference type="Proteomes" id="UP001277761">
    <property type="component" value="Unassembled WGS sequence"/>
</dbReference>
<evidence type="ECO:0000256" key="2">
    <source>
        <dbReference type="SAM" id="SignalP"/>
    </source>
</evidence>
<comment type="caution">
    <text evidence="4">The sequence shown here is derived from an EMBL/GenBank/DDBJ whole genome shotgun (WGS) entry which is preliminary data.</text>
</comment>
<evidence type="ECO:0000256" key="1">
    <source>
        <dbReference type="PROSITE-ProRule" id="PRU01379"/>
    </source>
</evidence>
<gene>
    <name evidence="4" type="ORF">SK069_15310</name>
</gene>
<dbReference type="Gene3D" id="3.40.630.10">
    <property type="entry name" value="Zn peptidases"/>
    <property type="match status" value="1"/>
</dbReference>
<feature type="active site" description="Proton donor/acceptor" evidence="1">
    <location>
        <position position="315"/>
    </location>
</feature>
<dbReference type="InterPro" id="IPR000834">
    <property type="entry name" value="Peptidase_M14"/>
</dbReference>
<keyword evidence="4" id="KW-0645">Protease</keyword>
<evidence type="ECO:0000313" key="5">
    <source>
        <dbReference type="Proteomes" id="UP001277761"/>
    </source>
</evidence>
<keyword evidence="4" id="KW-0378">Hydrolase</keyword>
<name>A0ABU4VMA4_9ACTN</name>
<proteinExistence type="inferred from homology"/>